<protein>
    <submittedName>
        <fullName evidence="2">Secretory lipase</fullName>
    </submittedName>
</protein>
<dbReference type="GO" id="GO:0004806">
    <property type="term" value="F:triacylglycerol lipase activity"/>
    <property type="evidence" value="ECO:0007669"/>
    <property type="project" value="InterPro"/>
</dbReference>
<accession>A0A1H2JYH8</accession>
<dbReference type="GO" id="GO:0016042">
    <property type="term" value="P:lipid catabolic process"/>
    <property type="evidence" value="ECO:0007669"/>
    <property type="project" value="InterPro"/>
</dbReference>
<evidence type="ECO:0000313" key="3">
    <source>
        <dbReference type="Proteomes" id="UP000183180"/>
    </source>
</evidence>
<dbReference type="Gene3D" id="3.40.50.1820">
    <property type="entry name" value="alpha/beta hydrolase"/>
    <property type="match status" value="2"/>
</dbReference>
<dbReference type="EMBL" id="FNLM01000034">
    <property type="protein sequence ID" value="SDU61271.1"/>
    <property type="molecule type" value="Genomic_DNA"/>
</dbReference>
<dbReference type="PROSITE" id="PS51257">
    <property type="entry name" value="PROKAR_LIPOPROTEIN"/>
    <property type="match status" value="1"/>
</dbReference>
<gene>
    <name evidence="2" type="ORF">SAMN04488548_1342634</name>
</gene>
<dbReference type="OrthoDB" id="9798122at2"/>
<dbReference type="PANTHER" id="PTHR34853">
    <property type="match status" value="1"/>
</dbReference>
<dbReference type="InterPro" id="IPR005152">
    <property type="entry name" value="Lipase_secreted"/>
</dbReference>
<dbReference type="SUPFAM" id="SSF53474">
    <property type="entry name" value="alpha/beta-Hydrolases"/>
    <property type="match status" value="1"/>
</dbReference>
<organism evidence="2 3">
    <name type="scientific">Gordonia westfalica</name>
    <dbReference type="NCBI Taxonomy" id="158898"/>
    <lineage>
        <taxon>Bacteria</taxon>
        <taxon>Bacillati</taxon>
        <taxon>Actinomycetota</taxon>
        <taxon>Actinomycetes</taxon>
        <taxon>Mycobacteriales</taxon>
        <taxon>Gordoniaceae</taxon>
        <taxon>Gordonia</taxon>
    </lineage>
</organism>
<proteinExistence type="predicted"/>
<dbReference type="PANTHER" id="PTHR34853:SF1">
    <property type="entry name" value="LIPASE 5"/>
    <property type="match status" value="1"/>
</dbReference>
<reference evidence="2 3" key="1">
    <citation type="submission" date="2016-10" db="EMBL/GenBank/DDBJ databases">
        <authorList>
            <person name="de Groot N.N."/>
        </authorList>
    </citation>
    <scope>NUCLEOTIDE SEQUENCE [LARGE SCALE GENOMIC DNA]</scope>
    <source>
        <strain evidence="2 3">DSM 44215</strain>
    </source>
</reference>
<evidence type="ECO:0000256" key="1">
    <source>
        <dbReference type="SAM" id="SignalP"/>
    </source>
</evidence>
<dbReference type="InterPro" id="IPR029058">
    <property type="entry name" value="AB_hydrolase_fold"/>
</dbReference>
<evidence type="ECO:0000313" key="2">
    <source>
        <dbReference type="EMBL" id="SDU61271.1"/>
    </source>
</evidence>
<keyword evidence="1" id="KW-0732">Signal</keyword>
<dbReference type="STRING" id="158898.SAMN04488548_1342634"/>
<dbReference type="AlphaFoldDB" id="A0A1H2JYH8"/>
<dbReference type="Pfam" id="PF03583">
    <property type="entry name" value="LIP"/>
    <property type="match status" value="1"/>
</dbReference>
<feature type="signal peptide" evidence="1">
    <location>
        <begin position="1"/>
        <end position="25"/>
    </location>
</feature>
<feature type="chain" id="PRO_5038464505" evidence="1">
    <location>
        <begin position="26"/>
        <end position="426"/>
    </location>
</feature>
<dbReference type="RefSeq" id="WP_074851169.1">
    <property type="nucleotide sequence ID" value="NZ_FNLM01000034.1"/>
</dbReference>
<dbReference type="Proteomes" id="UP000183180">
    <property type="component" value="Unassembled WGS sequence"/>
</dbReference>
<sequence length="426" mass="45082">MTRASTRRRFAAVVAAVTTALVVSACGAAGFTDDPSLNSAIPLAIQPPPDLVTPYPEPIVRGAADTGRPGAVVAVADPPRGPIPVITELGAIVKRVEYRSTSGLDRSPTVVSGIVVTPKGEPPPGGWTTIAFGHGTTGVLDDCGPSEHVNLIGSDEIIAALVLNGFAVAMSDYEGLGMRDVDHPFLDARTYGYNMIDAVRAARGVFPGLGRKWISYGVSLGGMASWAAGELAPTYGGGLDLLGTVALVPVSDMTGLVERAEKGTLTADQVPMMAYLIDSLARVLPDEFDRDDYRSEFLRKNWSEVLRCIPIDVQQTQRVLNSIGVEDVAPHTPEAAARLRDHLAATSLPVGRATAPMLIMYGTEDPLIAAPWTERAIRRSCAAGSPIQAMRRIGETHAQLDSGQSVAWMKSLESGWKPPQNCGARP</sequence>
<name>A0A1H2JYH8_9ACTN</name>